<dbReference type="AlphaFoldDB" id="A0A914Z3N6"/>
<name>A0A914Z3N6_9BILA</name>
<evidence type="ECO:0000313" key="2">
    <source>
        <dbReference type="Proteomes" id="UP000887577"/>
    </source>
</evidence>
<accession>A0A914Z3N6</accession>
<organism evidence="2 3">
    <name type="scientific">Panagrolaimus superbus</name>
    <dbReference type="NCBI Taxonomy" id="310955"/>
    <lineage>
        <taxon>Eukaryota</taxon>
        <taxon>Metazoa</taxon>
        <taxon>Ecdysozoa</taxon>
        <taxon>Nematoda</taxon>
        <taxon>Chromadorea</taxon>
        <taxon>Rhabditida</taxon>
        <taxon>Tylenchina</taxon>
        <taxon>Panagrolaimomorpha</taxon>
        <taxon>Panagrolaimoidea</taxon>
        <taxon>Panagrolaimidae</taxon>
        <taxon>Panagrolaimus</taxon>
    </lineage>
</organism>
<evidence type="ECO:0000313" key="3">
    <source>
        <dbReference type="WBParaSite" id="PSU_v2.g6969.t1"/>
    </source>
</evidence>
<proteinExistence type="predicted"/>
<feature type="compositionally biased region" description="Acidic residues" evidence="1">
    <location>
        <begin position="95"/>
        <end position="107"/>
    </location>
</feature>
<feature type="region of interest" description="Disordered" evidence="1">
    <location>
        <begin position="62"/>
        <end position="115"/>
    </location>
</feature>
<feature type="compositionally biased region" description="Basic and acidic residues" evidence="1">
    <location>
        <begin position="67"/>
        <end position="94"/>
    </location>
</feature>
<sequence>MNSSFEIDAAKEAEIQRQKELIGEMPFKRIVVEKIKDEKQKNNIEQNLMKEKENHKTLYQIYLETPENEKNGDDDNEEEKLVNDNKNDNIKESQESEESEEENDNDNESTVSMIGTVYFVI</sequence>
<dbReference type="WBParaSite" id="PSU_v2.g6969.t1">
    <property type="protein sequence ID" value="PSU_v2.g6969.t1"/>
    <property type="gene ID" value="PSU_v2.g6969"/>
</dbReference>
<keyword evidence="2" id="KW-1185">Reference proteome</keyword>
<protein>
    <submittedName>
        <fullName evidence="3">Uncharacterized protein</fullName>
    </submittedName>
</protein>
<evidence type="ECO:0000256" key="1">
    <source>
        <dbReference type="SAM" id="MobiDB-lite"/>
    </source>
</evidence>
<reference evidence="3" key="1">
    <citation type="submission" date="2022-11" db="UniProtKB">
        <authorList>
            <consortium name="WormBaseParasite"/>
        </authorList>
    </citation>
    <scope>IDENTIFICATION</scope>
</reference>
<dbReference type="Proteomes" id="UP000887577">
    <property type="component" value="Unplaced"/>
</dbReference>